<evidence type="ECO:0000256" key="7">
    <source>
        <dbReference type="ARBA" id="ARBA00035120"/>
    </source>
</evidence>
<comment type="activity regulation">
    <text evidence="10">Na(+) is not transported, but it plays an essential structural role and its presence is essential for fluoride channel function.</text>
</comment>
<evidence type="ECO:0000256" key="6">
    <source>
        <dbReference type="ARBA" id="ARBA00023303"/>
    </source>
</evidence>
<reference evidence="13" key="1">
    <citation type="journal article" date="2019" name="Int. J. Syst. Evol. Microbiol.">
        <title>The Global Catalogue of Microorganisms (GCM) 10K type strain sequencing project: providing services to taxonomists for standard genome sequencing and annotation.</title>
        <authorList>
            <consortium name="The Broad Institute Genomics Platform"/>
            <consortium name="The Broad Institute Genome Sequencing Center for Infectious Disease"/>
            <person name="Wu L."/>
            <person name="Ma J."/>
        </authorList>
    </citation>
    <scope>NUCLEOTIDE SEQUENCE [LARGE SCALE GENOMIC DNA]</scope>
    <source>
        <strain evidence="13">JCM 3106</strain>
    </source>
</reference>
<evidence type="ECO:0000256" key="8">
    <source>
        <dbReference type="ARBA" id="ARBA00035585"/>
    </source>
</evidence>
<keyword evidence="10" id="KW-0406">Ion transport</keyword>
<feature type="binding site" evidence="10">
    <location>
        <position position="146"/>
    </location>
    <ligand>
        <name>Na(+)</name>
        <dbReference type="ChEBI" id="CHEBI:29101"/>
        <note>structural</note>
    </ligand>
</feature>
<dbReference type="HAMAP" id="MF_00454">
    <property type="entry name" value="FluC"/>
    <property type="match status" value="1"/>
</dbReference>
<dbReference type="Proteomes" id="UP001499930">
    <property type="component" value="Unassembled WGS sequence"/>
</dbReference>
<dbReference type="EMBL" id="BAAAWD010000031">
    <property type="protein sequence ID" value="GAA3040576.1"/>
    <property type="molecule type" value="Genomic_DNA"/>
</dbReference>
<evidence type="ECO:0000313" key="12">
    <source>
        <dbReference type="EMBL" id="GAA3040576.1"/>
    </source>
</evidence>
<keyword evidence="10" id="KW-0479">Metal-binding</keyword>
<evidence type="ECO:0000256" key="9">
    <source>
        <dbReference type="ARBA" id="ARBA00049940"/>
    </source>
</evidence>
<comment type="subcellular location">
    <subcellularLocation>
        <location evidence="1 10">Cell membrane</location>
        <topology evidence="1 10">Multi-pass membrane protein</topology>
    </subcellularLocation>
</comment>
<dbReference type="PANTHER" id="PTHR28259">
    <property type="entry name" value="FLUORIDE EXPORT PROTEIN 1-RELATED"/>
    <property type="match status" value="1"/>
</dbReference>
<protein>
    <recommendedName>
        <fullName evidence="10">Fluoride-specific ion channel FluC</fullName>
    </recommendedName>
</protein>
<accession>A0ABP6LDX5</accession>
<keyword evidence="5 10" id="KW-0472">Membrane</keyword>
<evidence type="ECO:0000256" key="10">
    <source>
        <dbReference type="HAMAP-Rule" id="MF_00454"/>
    </source>
</evidence>
<feature type="transmembrane region" description="Helical" evidence="10">
    <location>
        <begin position="135"/>
        <end position="153"/>
    </location>
</feature>
<feature type="transmembrane region" description="Helical" evidence="10">
    <location>
        <begin position="165"/>
        <end position="188"/>
    </location>
</feature>
<feature type="region of interest" description="Disordered" evidence="11">
    <location>
        <begin position="194"/>
        <end position="239"/>
    </location>
</feature>
<proteinExistence type="inferred from homology"/>
<comment type="similarity">
    <text evidence="7 10">Belongs to the fluoride channel Fluc/FEX (TC 1.A.43) family.</text>
</comment>
<keyword evidence="10" id="KW-0813">Transport</keyword>
<keyword evidence="6 10" id="KW-0407">Ion channel</keyword>
<keyword evidence="3 10" id="KW-0812">Transmembrane</keyword>
<keyword evidence="2 10" id="KW-1003">Cell membrane</keyword>
<evidence type="ECO:0000256" key="5">
    <source>
        <dbReference type="ARBA" id="ARBA00023136"/>
    </source>
</evidence>
<gene>
    <name evidence="10" type="primary">fluC</name>
    <name evidence="10" type="synonym">crcB</name>
    <name evidence="12" type="ORF">GCM10017559_81410</name>
</gene>
<evidence type="ECO:0000313" key="13">
    <source>
        <dbReference type="Proteomes" id="UP001499930"/>
    </source>
</evidence>
<evidence type="ECO:0000256" key="1">
    <source>
        <dbReference type="ARBA" id="ARBA00004651"/>
    </source>
</evidence>
<evidence type="ECO:0000256" key="4">
    <source>
        <dbReference type="ARBA" id="ARBA00022989"/>
    </source>
</evidence>
<comment type="caution">
    <text evidence="12">The sequence shown here is derived from an EMBL/GenBank/DDBJ whole genome shotgun (WGS) entry which is preliminary data.</text>
</comment>
<evidence type="ECO:0000256" key="11">
    <source>
        <dbReference type="SAM" id="MobiDB-lite"/>
    </source>
</evidence>
<dbReference type="Pfam" id="PF02537">
    <property type="entry name" value="CRCB"/>
    <property type="match status" value="1"/>
</dbReference>
<sequence>MIVNEPARRVSSAASAECGGEGESVSEPPARRPTGTSGPAVRASGPAMPPDRDVDSAVPGPESGPGRVPWATLGVIAAGGAAGALARHGLVLAFPHPPDGPPWATFAINVSGCLLIGLLMVFVTETRGVHPLVRPFLGVGVLGGFTTFSAYVIDIGRLVAAGAPQVALGYLFGTVTAALAATWTGIALGRLVLRPRPGPGPDSGSGDSDGDGDGGEGEGEGEGGEDDGDDGDDGAAGER</sequence>
<feature type="transmembrane region" description="Helical" evidence="10">
    <location>
        <begin position="70"/>
        <end position="91"/>
    </location>
</feature>
<keyword evidence="10" id="KW-0915">Sodium</keyword>
<name>A0ABP6LDX5_9ACTN</name>
<feature type="region of interest" description="Disordered" evidence="11">
    <location>
        <begin position="1"/>
        <end position="65"/>
    </location>
</feature>
<feature type="compositionally biased region" description="Acidic residues" evidence="11">
    <location>
        <begin position="208"/>
        <end position="239"/>
    </location>
</feature>
<feature type="transmembrane region" description="Helical" evidence="10">
    <location>
        <begin position="103"/>
        <end position="123"/>
    </location>
</feature>
<feature type="binding site" evidence="10">
    <location>
        <position position="143"/>
    </location>
    <ligand>
        <name>Na(+)</name>
        <dbReference type="ChEBI" id="CHEBI:29101"/>
        <note>structural</note>
    </ligand>
</feature>
<organism evidence="12 13">
    <name type="scientific">Streptosporangium longisporum</name>
    <dbReference type="NCBI Taxonomy" id="46187"/>
    <lineage>
        <taxon>Bacteria</taxon>
        <taxon>Bacillati</taxon>
        <taxon>Actinomycetota</taxon>
        <taxon>Actinomycetes</taxon>
        <taxon>Streptosporangiales</taxon>
        <taxon>Streptosporangiaceae</taxon>
        <taxon>Streptosporangium</taxon>
    </lineage>
</organism>
<evidence type="ECO:0000256" key="2">
    <source>
        <dbReference type="ARBA" id="ARBA00022475"/>
    </source>
</evidence>
<evidence type="ECO:0000256" key="3">
    <source>
        <dbReference type="ARBA" id="ARBA00022692"/>
    </source>
</evidence>
<keyword evidence="4 10" id="KW-1133">Transmembrane helix</keyword>
<comment type="function">
    <text evidence="9 10">Fluoride-specific ion channel. Important for reducing fluoride concentration in the cell, thus reducing its toxicity.</text>
</comment>
<dbReference type="PANTHER" id="PTHR28259:SF1">
    <property type="entry name" value="FLUORIDE EXPORT PROTEIN 1-RELATED"/>
    <property type="match status" value="1"/>
</dbReference>
<comment type="catalytic activity">
    <reaction evidence="8">
        <text>fluoride(in) = fluoride(out)</text>
        <dbReference type="Rhea" id="RHEA:76159"/>
        <dbReference type="ChEBI" id="CHEBI:17051"/>
    </reaction>
    <physiologicalReaction direction="left-to-right" evidence="8">
        <dbReference type="Rhea" id="RHEA:76160"/>
    </physiologicalReaction>
</comment>
<dbReference type="InterPro" id="IPR003691">
    <property type="entry name" value="FluC"/>
</dbReference>
<keyword evidence="13" id="KW-1185">Reference proteome</keyword>